<dbReference type="Gene3D" id="1.10.150.240">
    <property type="entry name" value="Putative phosphatase, domain 2"/>
    <property type="match status" value="1"/>
</dbReference>
<accession>A0A6N8IXC5</accession>
<proteinExistence type="predicted"/>
<dbReference type="RefSeq" id="WP_157399477.1">
    <property type="nucleotide sequence ID" value="NZ_WSEL01000009.1"/>
</dbReference>
<feature type="region of interest" description="Disordered" evidence="1">
    <location>
        <begin position="86"/>
        <end position="106"/>
    </location>
</feature>
<gene>
    <name evidence="2" type="ORF">GON04_18365</name>
</gene>
<reference evidence="2 3" key="1">
    <citation type="submission" date="2019-12" db="EMBL/GenBank/DDBJ databases">
        <authorList>
            <person name="Huq M.A."/>
        </authorList>
    </citation>
    <scope>NUCLEOTIDE SEQUENCE [LARGE SCALE GENOMIC DNA]</scope>
    <source>
        <strain evidence="2 3">MAH-25</strain>
    </source>
</reference>
<dbReference type="EMBL" id="WSEL01000009">
    <property type="protein sequence ID" value="MVQ31428.1"/>
    <property type="molecule type" value="Genomic_DNA"/>
</dbReference>
<dbReference type="InterPro" id="IPR023198">
    <property type="entry name" value="PGP-like_dom2"/>
</dbReference>
<name>A0A6N8IXC5_9BURK</name>
<dbReference type="AlphaFoldDB" id="A0A6N8IXC5"/>
<sequence length="106" mass="11949">MLQDLHPATAADAASESDRLAYNAAFQELDLNWYWDAATYARVQRFGRSGLRSWLETEYAHLLRAYTTDFLVDLIETTKARHMAMARATRPPRSTAPACTADRLAA</sequence>
<evidence type="ECO:0000256" key="1">
    <source>
        <dbReference type="SAM" id="MobiDB-lite"/>
    </source>
</evidence>
<comment type="caution">
    <text evidence="2">The sequence shown here is derived from an EMBL/GenBank/DDBJ whole genome shotgun (WGS) entry which is preliminary data.</text>
</comment>
<keyword evidence="3" id="KW-1185">Reference proteome</keyword>
<organism evidence="2 3">
    <name type="scientific">Ramlibacter pinisoli</name>
    <dbReference type="NCBI Taxonomy" id="2682844"/>
    <lineage>
        <taxon>Bacteria</taxon>
        <taxon>Pseudomonadati</taxon>
        <taxon>Pseudomonadota</taxon>
        <taxon>Betaproteobacteria</taxon>
        <taxon>Burkholderiales</taxon>
        <taxon>Comamonadaceae</taxon>
        <taxon>Ramlibacter</taxon>
    </lineage>
</organism>
<dbReference type="Proteomes" id="UP000469385">
    <property type="component" value="Unassembled WGS sequence"/>
</dbReference>
<protein>
    <submittedName>
        <fullName evidence="2">Uncharacterized protein</fullName>
    </submittedName>
</protein>
<evidence type="ECO:0000313" key="2">
    <source>
        <dbReference type="EMBL" id="MVQ31428.1"/>
    </source>
</evidence>
<evidence type="ECO:0000313" key="3">
    <source>
        <dbReference type="Proteomes" id="UP000469385"/>
    </source>
</evidence>